<proteinExistence type="predicted"/>
<reference evidence="9 10" key="1">
    <citation type="submission" date="2016-01" db="EMBL/GenBank/DDBJ databases">
        <title>The new phylogeny of the genus Mycobacterium.</title>
        <authorList>
            <person name="Tarcisio F."/>
            <person name="Conor M."/>
            <person name="Antonella G."/>
            <person name="Elisabetta G."/>
            <person name="Giulia F.S."/>
            <person name="Sara T."/>
            <person name="Anna F."/>
            <person name="Clotilde B."/>
            <person name="Roberto B."/>
            <person name="Veronica D.S."/>
            <person name="Fabio R."/>
            <person name="Monica P."/>
            <person name="Olivier J."/>
            <person name="Enrico T."/>
            <person name="Nicola S."/>
        </authorList>
    </citation>
    <scope>NUCLEOTIDE SEQUENCE [LARGE SCALE GENOMIC DNA]</scope>
    <source>
        <strain evidence="9 10">DSM 45166</strain>
    </source>
</reference>
<comment type="caution">
    <text evidence="9">The sequence shown here is derived from an EMBL/GenBank/DDBJ whole genome shotgun (WGS) entry which is preliminary data.</text>
</comment>
<dbReference type="AlphaFoldDB" id="A0A1X1XEX2"/>
<evidence type="ECO:0000313" key="10">
    <source>
        <dbReference type="Proteomes" id="UP000193487"/>
    </source>
</evidence>
<dbReference type="GO" id="GO:0005886">
    <property type="term" value="C:plasma membrane"/>
    <property type="evidence" value="ECO:0007669"/>
    <property type="project" value="UniProtKB-SubCell"/>
</dbReference>
<sequence>MRRPMLCLAAMVCALAVGCGTGSGDMYRGGGEEHNVSPEQIAQMENDLRSKPSFEVAKVEYETAMRQMADRIAALVPGLTWNFRENSWEGCGGKYSHTRGKQVYQLIAFSGPIPDDKWSQALQIVKEGVARFGATHLGVFHDQPGFHDIYLDGPDGVDFQLGTQVASSLSAKSDCRMRETDTPTSPTSR</sequence>
<evidence type="ECO:0000256" key="4">
    <source>
        <dbReference type="ARBA" id="ARBA00023136"/>
    </source>
</evidence>
<feature type="signal peptide" evidence="8">
    <location>
        <begin position="1"/>
        <end position="16"/>
    </location>
</feature>
<dbReference type="PROSITE" id="PS51257">
    <property type="entry name" value="PROKAR_LIPOPROTEIN"/>
    <property type="match status" value="1"/>
</dbReference>
<keyword evidence="3 8" id="KW-0732">Signal</keyword>
<dbReference type="InterPro" id="IPR032018">
    <property type="entry name" value="LppA/LppB/LprP"/>
</dbReference>
<keyword evidence="4" id="KW-0472">Membrane</keyword>
<gene>
    <name evidence="9" type="ORF">AWC14_14795</name>
</gene>
<dbReference type="Proteomes" id="UP000193487">
    <property type="component" value="Unassembled WGS sequence"/>
</dbReference>
<dbReference type="OrthoDB" id="4382082at2"/>
<dbReference type="RefSeq" id="WP_045373097.1">
    <property type="nucleotide sequence ID" value="NZ_BBKA01000001.1"/>
</dbReference>
<dbReference type="EMBL" id="LQPE01000166">
    <property type="protein sequence ID" value="ORV97466.1"/>
    <property type="molecule type" value="Genomic_DNA"/>
</dbReference>
<evidence type="ECO:0008006" key="11">
    <source>
        <dbReference type="Google" id="ProtNLM"/>
    </source>
</evidence>
<evidence type="ECO:0000256" key="6">
    <source>
        <dbReference type="ARBA" id="ARBA00023288"/>
    </source>
</evidence>
<keyword evidence="6" id="KW-0449">Lipoprotein</keyword>
<dbReference type="Gene3D" id="3.30.2030.20">
    <property type="match status" value="1"/>
</dbReference>
<evidence type="ECO:0000256" key="2">
    <source>
        <dbReference type="ARBA" id="ARBA00022475"/>
    </source>
</evidence>
<evidence type="ECO:0000256" key="1">
    <source>
        <dbReference type="ARBA" id="ARBA00004193"/>
    </source>
</evidence>
<evidence type="ECO:0000256" key="5">
    <source>
        <dbReference type="ARBA" id="ARBA00023139"/>
    </source>
</evidence>
<organism evidence="9 10">
    <name type="scientific">Mycobacterium kyorinense</name>
    <dbReference type="NCBI Taxonomy" id="487514"/>
    <lineage>
        <taxon>Bacteria</taxon>
        <taxon>Bacillati</taxon>
        <taxon>Actinomycetota</taxon>
        <taxon>Actinomycetes</taxon>
        <taxon>Mycobacteriales</taxon>
        <taxon>Mycobacteriaceae</taxon>
        <taxon>Mycobacterium</taxon>
    </lineage>
</organism>
<evidence type="ECO:0000256" key="3">
    <source>
        <dbReference type="ARBA" id="ARBA00022729"/>
    </source>
</evidence>
<feature type="region of interest" description="Disordered" evidence="7">
    <location>
        <begin position="170"/>
        <end position="189"/>
    </location>
</feature>
<keyword evidence="5" id="KW-0564">Palmitate</keyword>
<evidence type="ECO:0000313" key="9">
    <source>
        <dbReference type="EMBL" id="ORV97466.1"/>
    </source>
</evidence>
<dbReference type="Pfam" id="PF16708">
    <property type="entry name" value="LppA"/>
    <property type="match status" value="1"/>
</dbReference>
<protein>
    <recommendedName>
        <fullName evidence="11">Lipoprotein LppV</fullName>
    </recommendedName>
</protein>
<keyword evidence="10" id="KW-1185">Reference proteome</keyword>
<keyword evidence="2" id="KW-1003">Cell membrane</keyword>
<name>A0A1X1XEX2_9MYCO</name>
<evidence type="ECO:0000256" key="7">
    <source>
        <dbReference type="SAM" id="MobiDB-lite"/>
    </source>
</evidence>
<accession>A0A1X1XEX2</accession>
<evidence type="ECO:0000256" key="8">
    <source>
        <dbReference type="SAM" id="SignalP"/>
    </source>
</evidence>
<comment type="subcellular location">
    <subcellularLocation>
        <location evidence="1">Cell membrane</location>
        <topology evidence="1">Lipid-anchor</topology>
    </subcellularLocation>
</comment>
<feature type="chain" id="PRO_5038860510" description="Lipoprotein LppV" evidence="8">
    <location>
        <begin position="17"/>
        <end position="189"/>
    </location>
</feature>